<gene>
    <name evidence="1" type="ORF">B0T24DRAFT_538447</name>
</gene>
<dbReference type="GO" id="GO:0000329">
    <property type="term" value="C:fungal-type vacuole membrane"/>
    <property type="evidence" value="ECO:0007669"/>
    <property type="project" value="InterPro"/>
</dbReference>
<dbReference type="InterPro" id="IPR022185">
    <property type="entry name" value="DUF3712"/>
</dbReference>
<evidence type="ECO:0000313" key="2">
    <source>
        <dbReference type="Proteomes" id="UP001287356"/>
    </source>
</evidence>
<dbReference type="InterPro" id="IPR046368">
    <property type="entry name" value="Tag1"/>
</dbReference>
<dbReference type="EMBL" id="JAULSN010000010">
    <property type="protein sequence ID" value="KAK3361826.1"/>
    <property type="molecule type" value="Genomic_DNA"/>
</dbReference>
<sequence length="279" mass="30118">IPPQRANVSNKTQITAWFNEYFDQETTQLHLKANSLNVHLGKLEYDVVLDKTIQVQGLNYLKGFGVQDMQFTIPPDDQSRNMKGHLIIPNAGVLTLGLGNLTFNLTAGAVNLGLVHIYNLDLKLGNNTPPFEGEFYFDQRVPSLPAILDSQKNILSNGQIELNATANATVNGGQHINYLEGVLNKKSITFHVPVMNLLADVFAGVLASGGDGSQGPLPDVLSGRGDNDAYRAHARILGADASGGAPANATVKRAAPTLGRSMRTNLLRLGLRSLRSKVR</sequence>
<name>A0AAE0JVA6_9PEZI</name>
<dbReference type="PANTHER" id="PTHR35895">
    <property type="entry name" value="CHROMOSOME 16, WHOLE GENOME SHOTGUN SEQUENCE"/>
    <property type="match status" value="1"/>
</dbReference>
<comment type="caution">
    <text evidence="1">The sequence shown here is derived from an EMBL/GenBank/DDBJ whole genome shotgun (WGS) entry which is preliminary data.</text>
</comment>
<dbReference type="AlphaFoldDB" id="A0AAE0JVA6"/>
<dbReference type="Pfam" id="PF12505">
    <property type="entry name" value="DUF3712"/>
    <property type="match status" value="1"/>
</dbReference>
<proteinExistence type="predicted"/>
<reference evidence="1" key="1">
    <citation type="journal article" date="2023" name="Mol. Phylogenet. Evol.">
        <title>Genome-scale phylogeny and comparative genomics of the fungal order Sordariales.</title>
        <authorList>
            <person name="Hensen N."/>
            <person name="Bonometti L."/>
            <person name="Westerberg I."/>
            <person name="Brannstrom I.O."/>
            <person name="Guillou S."/>
            <person name="Cros-Aarteil S."/>
            <person name="Calhoun S."/>
            <person name="Haridas S."/>
            <person name="Kuo A."/>
            <person name="Mondo S."/>
            <person name="Pangilinan J."/>
            <person name="Riley R."/>
            <person name="LaButti K."/>
            <person name="Andreopoulos B."/>
            <person name="Lipzen A."/>
            <person name="Chen C."/>
            <person name="Yan M."/>
            <person name="Daum C."/>
            <person name="Ng V."/>
            <person name="Clum A."/>
            <person name="Steindorff A."/>
            <person name="Ohm R.A."/>
            <person name="Martin F."/>
            <person name="Silar P."/>
            <person name="Natvig D.O."/>
            <person name="Lalanne C."/>
            <person name="Gautier V."/>
            <person name="Ament-Velasquez S.L."/>
            <person name="Kruys A."/>
            <person name="Hutchinson M.I."/>
            <person name="Powell A.J."/>
            <person name="Barry K."/>
            <person name="Miller A.N."/>
            <person name="Grigoriev I.V."/>
            <person name="Debuchy R."/>
            <person name="Gladieux P."/>
            <person name="Hiltunen Thoren M."/>
            <person name="Johannesson H."/>
        </authorList>
    </citation>
    <scope>NUCLEOTIDE SEQUENCE</scope>
    <source>
        <strain evidence="1">CBS 958.72</strain>
    </source>
</reference>
<accession>A0AAE0JVA6</accession>
<reference evidence="1" key="2">
    <citation type="submission" date="2023-06" db="EMBL/GenBank/DDBJ databases">
        <authorList>
            <consortium name="Lawrence Berkeley National Laboratory"/>
            <person name="Haridas S."/>
            <person name="Hensen N."/>
            <person name="Bonometti L."/>
            <person name="Westerberg I."/>
            <person name="Brannstrom I.O."/>
            <person name="Guillou S."/>
            <person name="Cros-Aarteil S."/>
            <person name="Calhoun S."/>
            <person name="Kuo A."/>
            <person name="Mondo S."/>
            <person name="Pangilinan J."/>
            <person name="Riley R."/>
            <person name="Labutti K."/>
            <person name="Andreopoulos B."/>
            <person name="Lipzen A."/>
            <person name="Chen C."/>
            <person name="Yanf M."/>
            <person name="Daum C."/>
            <person name="Ng V."/>
            <person name="Clum A."/>
            <person name="Steindorff A."/>
            <person name="Ohm R."/>
            <person name="Martin F."/>
            <person name="Silar P."/>
            <person name="Natvig D."/>
            <person name="Lalanne C."/>
            <person name="Gautier V."/>
            <person name="Ament-Velasquez S.L."/>
            <person name="Kruys A."/>
            <person name="Hutchinson M.I."/>
            <person name="Powell A.J."/>
            <person name="Barry K."/>
            <person name="Miller A.N."/>
            <person name="Grigoriev I.V."/>
            <person name="Debuchy R."/>
            <person name="Gladieux P."/>
            <person name="Thoren M.H."/>
            <person name="Johannesson H."/>
        </authorList>
    </citation>
    <scope>NUCLEOTIDE SEQUENCE</scope>
    <source>
        <strain evidence="1">CBS 958.72</strain>
    </source>
</reference>
<keyword evidence="2" id="KW-1185">Reference proteome</keyword>
<dbReference type="PANTHER" id="PTHR35895:SF2">
    <property type="match status" value="1"/>
</dbReference>
<feature type="non-terminal residue" evidence="1">
    <location>
        <position position="1"/>
    </location>
</feature>
<evidence type="ECO:0000313" key="1">
    <source>
        <dbReference type="EMBL" id="KAK3361826.1"/>
    </source>
</evidence>
<dbReference type="Proteomes" id="UP001287356">
    <property type="component" value="Unassembled WGS sequence"/>
</dbReference>
<organism evidence="1 2">
    <name type="scientific">Lasiosphaeria ovina</name>
    <dbReference type="NCBI Taxonomy" id="92902"/>
    <lineage>
        <taxon>Eukaryota</taxon>
        <taxon>Fungi</taxon>
        <taxon>Dikarya</taxon>
        <taxon>Ascomycota</taxon>
        <taxon>Pezizomycotina</taxon>
        <taxon>Sordariomycetes</taxon>
        <taxon>Sordariomycetidae</taxon>
        <taxon>Sordariales</taxon>
        <taxon>Lasiosphaeriaceae</taxon>
        <taxon>Lasiosphaeria</taxon>
    </lineage>
</organism>
<protein>
    <submittedName>
        <fullName evidence="1">Uncharacterized protein</fullName>
    </submittedName>
</protein>